<keyword evidence="2 4" id="KW-0547">Nucleotide-binding</keyword>
<dbReference type="InterPro" id="IPR024185">
    <property type="entry name" value="FTHF_cligase-like_sf"/>
</dbReference>
<keyword evidence="6" id="KW-0436">Ligase</keyword>
<keyword evidence="5" id="KW-0479">Metal-binding</keyword>
<dbReference type="NCBIfam" id="TIGR02727">
    <property type="entry name" value="MTHFS_bact"/>
    <property type="match status" value="1"/>
</dbReference>
<dbReference type="GO" id="GO:0005524">
    <property type="term" value="F:ATP binding"/>
    <property type="evidence" value="ECO:0007669"/>
    <property type="project" value="UniProtKB-KW"/>
</dbReference>
<reference evidence="6 7" key="1">
    <citation type="submission" date="2020-05" db="EMBL/GenBank/DDBJ databases">
        <title>Descriptions of Corynebacterium xxxx sp. nov., Corynebacterium yyyy sp. nov. and Corynebacterium zzzz sp. nov.</title>
        <authorList>
            <person name="Zhang G."/>
        </authorList>
    </citation>
    <scope>NUCLEOTIDE SEQUENCE [LARGE SCALE GENOMIC DNA]</scope>
    <source>
        <strain evidence="7">zg-913</strain>
    </source>
</reference>
<dbReference type="EMBL" id="JABFED010000003">
    <property type="protein sequence ID" value="MBA1837412.1"/>
    <property type="molecule type" value="Genomic_DNA"/>
</dbReference>
<proteinExistence type="inferred from homology"/>
<dbReference type="InterPro" id="IPR002698">
    <property type="entry name" value="FTHF_cligase"/>
</dbReference>
<dbReference type="GO" id="GO:0035999">
    <property type="term" value="P:tetrahydrofolate interconversion"/>
    <property type="evidence" value="ECO:0007669"/>
    <property type="project" value="TreeGrafter"/>
</dbReference>
<dbReference type="RefSeq" id="WP_181192135.1">
    <property type="nucleotide sequence ID" value="NZ_JABFED010000003.1"/>
</dbReference>
<dbReference type="GO" id="GO:0046872">
    <property type="term" value="F:metal ion binding"/>
    <property type="evidence" value="ECO:0007669"/>
    <property type="project" value="UniProtKB-KW"/>
</dbReference>
<dbReference type="Pfam" id="PF01812">
    <property type="entry name" value="5-FTHF_cyc-lig"/>
    <property type="match status" value="1"/>
</dbReference>
<evidence type="ECO:0000313" key="7">
    <source>
        <dbReference type="Proteomes" id="UP000577408"/>
    </source>
</evidence>
<dbReference type="AlphaFoldDB" id="A0A7V9A214"/>
<dbReference type="PANTHER" id="PTHR23407">
    <property type="entry name" value="ATPASE INHIBITOR/5-FORMYLTETRAHYDROFOLATE CYCLO-LIGASE"/>
    <property type="match status" value="1"/>
</dbReference>
<evidence type="ECO:0000313" key="6">
    <source>
        <dbReference type="EMBL" id="MBA1837412.1"/>
    </source>
</evidence>
<dbReference type="PIRSF" id="PIRSF006806">
    <property type="entry name" value="FTHF_cligase"/>
    <property type="match status" value="1"/>
</dbReference>
<evidence type="ECO:0000256" key="3">
    <source>
        <dbReference type="ARBA" id="ARBA00022840"/>
    </source>
</evidence>
<name>A0A7V9A214_9CORY</name>
<keyword evidence="3 4" id="KW-0067">ATP-binding</keyword>
<evidence type="ECO:0000256" key="2">
    <source>
        <dbReference type="ARBA" id="ARBA00022741"/>
    </source>
</evidence>
<dbReference type="SUPFAM" id="SSF100950">
    <property type="entry name" value="NagB/RpiA/CoA transferase-like"/>
    <property type="match status" value="1"/>
</dbReference>
<keyword evidence="5" id="KW-0460">Magnesium</keyword>
<dbReference type="Gene3D" id="3.40.50.10420">
    <property type="entry name" value="NagB/RpiA/CoA transferase-like"/>
    <property type="match status" value="1"/>
</dbReference>
<sequence>MDATQPISKTAMRNSHLAARRDLRTTPARKRALDQAIVDHTRACIAALGAQGTNIAAYNPLPSEPGPAGFASQLAHAARTVFLPIALPHGVMAWAEAGDASERGALGISEPGGPRFTSQVLRSCGLVVAPALAVDRHGMRLGKGAGYYDRALHGLEVPVAAVVYSWELVDAVPHDSHDQAVDAVITPEGFFCV</sequence>
<evidence type="ECO:0000256" key="5">
    <source>
        <dbReference type="RuleBase" id="RU361279"/>
    </source>
</evidence>
<feature type="binding site" evidence="4">
    <location>
        <begin position="140"/>
        <end position="148"/>
    </location>
    <ligand>
        <name>ATP</name>
        <dbReference type="ChEBI" id="CHEBI:30616"/>
    </ligand>
</feature>
<feature type="binding site" evidence="4">
    <location>
        <begin position="9"/>
        <end position="13"/>
    </location>
    <ligand>
        <name>ATP</name>
        <dbReference type="ChEBI" id="CHEBI:30616"/>
    </ligand>
</feature>
<dbReference type="PANTHER" id="PTHR23407:SF1">
    <property type="entry name" value="5-FORMYLTETRAHYDROFOLATE CYCLO-LIGASE"/>
    <property type="match status" value="1"/>
</dbReference>
<dbReference type="GO" id="GO:0009396">
    <property type="term" value="P:folic acid-containing compound biosynthetic process"/>
    <property type="evidence" value="ECO:0007669"/>
    <property type="project" value="TreeGrafter"/>
</dbReference>
<comment type="caution">
    <text evidence="6">The sequence shown here is derived from an EMBL/GenBank/DDBJ whole genome shotgun (WGS) entry which is preliminary data.</text>
</comment>
<comment type="cofactor">
    <cofactor evidence="5">
        <name>Mg(2+)</name>
        <dbReference type="ChEBI" id="CHEBI:18420"/>
    </cofactor>
</comment>
<organism evidence="6 7">
    <name type="scientific">Corynebacterium wankanglinii</name>
    <dbReference type="NCBI Taxonomy" id="2735136"/>
    <lineage>
        <taxon>Bacteria</taxon>
        <taxon>Bacillati</taxon>
        <taxon>Actinomycetota</taxon>
        <taxon>Actinomycetes</taxon>
        <taxon>Mycobacteriales</taxon>
        <taxon>Corynebacteriaceae</taxon>
        <taxon>Corynebacterium</taxon>
    </lineage>
</organism>
<accession>A0A7V9A214</accession>
<comment type="catalytic activity">
    <reaction evidence="5">
        <text>(6S)-5-formyl-5,6,7,8-tetrahydrofolate + ATP = (6R)-5,10-methenyltetrahydrofolate + ADP + phosphate</text>
        <dbReference type="Rhea" id="RHEA:10488"/>
        <dbReference type="ChEBI" id="CHEBI:30616"/>
        <dbReference type="ChEBI" id="CHEBI:43474"/>
        <dbReference type="ChEBI" id="CHEBI:57455"/>
        <dbReference type="ChEBI" id="CHEBI:57457"/>
        <dbReference type="ChEBI" id="CHEBI:456216"/>
        <dbReference type="EC" id="6.3.3.2"/>
    </reaction>
</comment>
<keyword evidence="7" id="KW-1185">Reference proteome</keyword>
<protein>
    <recommendedName>
        <fullName evidence="5">5-formyltetrahydrofolate cyclo-ligase</fullName>
        <ecNumber evidence="5">6.3.3.2</ecNumber>
    </recommendedName>
</protein>
<gene>
    <name evidence="6" type="ORF">HMA55_05770</name>
</gene>
<dbReference type="InterPro" id="IPR037171">
    <property type="entry name" value="NagB/RpiA_transferase-like"/>
</dbReference>
<dbReference type="EC" id="6.3.3.2" evidence="5"/>
<comment type="similarity">
    <text evidence="1 5">Belongs to the 5-formyltetrahydrofolate cyclo-ligase family.</text>
</comment>
<evidence type="ECO:0000256" key="1">
    <source>
        <dbReference type="ARBA" id="ARBA00010638"/>
    </source>
</evidence>
<feature type="binding site" evidence="4">
    <location>
        <position position="64"/>
    </location>
    <ligand>
        <name>substrate</name>
    </ligand>
</feature>
<dbReference type="Proteomes" id="UP000577408">
    <property type="component" value="Unassembled WGS sequence"/>
</dbReference>
<dbReference type="GO" id="GO:0030272">
    <property type="term" value="F:5-formyltetrahydrofolate cyclo-ligase activity"/>
    <property type="evidence" value="ECO:0007669"/>
    <property type="project" value="UniProtKB-EC"/>
</dbReference>
<evidence type="ECO:0000256" key="4">
    <source>
        <dbReference type="PIRSR" id="PIRSR006806-1"/>
    </source>
</evidence>